<dbReference type="CDD" id="cd18097">
    <property type="entry name" value="SpoU-like"/>
    <property type="match status" value="1"/>
</dbReference>
<dbReference type="Gene3D" id="3.40.1280.10">
    <property type="match status" value="1"/>
</dbReference>
<dbReference type="SUPFAM" id="SSF75217">
    <property type="entry name" value="alpha/beta knot"/>
    <property type="match status" value="1"/>
</dbReference>
<dbReference type="PANTHER" id="PTHR46429:SF1">
    <property type="entry name" value="23S RRNA (GUANOSINE-2'-O-)-METHYLTRANSFERASE RLMB"/>
    <property type="match status" value="1"/>
</dbReference>
<feature type="domain" description="tRNA/rRNA methyltransferase SpoU type" evidence="3">
    <location>
        <begin position="25"/>
        <end position="168"/>
    </location>
</feature>
<keyword evidence="2" id="KW-0808">Transferase</keyword>
<dbReference type="EMBL" id="BAABEY010000029">
    <property type="protein sequence ID" value="GAA4443506.1"/>
    <property type="molecule type" value="Genomic_DNA"/>
</dbReference>
<keyword evidence="1 4" id="KW-0489">Methyltransferase</keyword>
<dbReference type="RefSeq" id="WP_345031062.1">
    <property type="nucleotide sequence ID" value="NZ_BAABEY010000029.1"/>
</dbReference>
<dbReference type="Proteomes" id="UP001501508">
    <property type="component" value="Unassembled WGS sequence"/>
</dbReference>
<gene>
    <name evidence="4" type="ORF">GCM10023091_32190</name>
</gene>
<dbReference type="GO" id="GO:0008168">
    <property type="term" value="F:methyltransferase activity"/>
    <property type="evidence" value="ECO:0007669"/>
    <property type="project" value="UniProtKB-KW"/>
</dbReference>
<sequence>MKKLSLDSLNRLTVEDYREAKKFPLVVILDNIRSMNNVGAFFRTCDAFRIEKLFLCGYTPLPPHREITKSALGAENAVDWEHAERTQDLVAQLKQEGYQVLAIEQAEKSTPLHQFQWTGEDRLAIVFGNEVSGVDDDVMELADGCLEIPQYGTKHSLNVSVTGGIVLWQLVSGNLMKR</sequence>
<reference evidence="5" key="1">
    <citation type="journal article" date="2019" name="Int. J. Syst. Evol. Microbiol.">
        <title>The Global Catalogue of Microorganisms (GCM) 10K type strain sequencing project: providing services to taxonomists for standard genome sequencing and annotation.</title>
        <authorList>
            <consortium name="The Broad Institute Genomics Platform"/>
            <consortium name="The Broad Institute Genome Sequencing Center for Infectious Disease"/>
            <person name="Wu L."/>
            <person name="Ma J."/>
        </authorList>
    </citation>
    <scope>NUCLEOTIDE SEQUENCE [LARGE SCALE GENOMIC DNA]</scope>
    <source>
        <strain evidence="5">JCM 31920</strain>
    </source>
</reference>
<name>A0ABP8M2U5_9BACT</name>
<protein>
    <submittedName>
        <fullName evidence="4">RNA methyltransferase</fullName>
    </submittedName>
</protein>
<evidence type="ECO:0000259" key="3">
    <source>
        <dbReference type="Pfam" id="PF00588"/>
    </source>
</evidence>
<evidence type="ECO:0000313" key="5">
    <source>
        <dbReference type="Proteomes" id="UP001501508"/>
    </source>
</evidence>
<evidence type="ECO:0000313" key="4">
    <source>
        <dbReference type="EMBL" id="GAA4443506.1"/>
    </source>
</evidence>
<dbReference type="InterPro" id="IPR004441">
    <property type="entry name" value="rRNA_MeTrfase_TrmH"/>
</dbReference>
<dbReference type="GO" id="GO:0032259">
    <property type="term" value="P:methylation"/>
    <property type="evidence" value="ECO:0007669"/>
    <property type="project" value="UniProtKB-KW"/>
</dbReference>
<evidence type="ECO:0000256" key="1">
    <source>
        <dbReference type="ARBA" id="ARBA00022603"/>
    </source>
</evidence>
<organism evidence="4 5">
    <name type="scientific">Ravibacter arvi</name>
    <dbReference type="NCBI Taxonomy" id="2051041"/>
    <lineage>
        <taxon>Bacteria</taxon>
        <taxon>Pseudomonadati</taxon>
        <taxon>Bacteroidota</taxon>
        <taxon>Cytophagia</taxon>
        <taxon>Cytophagales</taxon>
        <taxon>Spirosomataceae</taxon>
        <taxon>Ravibacter</taxon>
    </lineage>
</organism>
<dbReference type="InterPro" id="IPR001537">
    <property type="entry name" value="SpoU_MeTrfase"/>
</dbReference>
<comment type="caution">
    <text evidence="4">The sequence shown here is derived from an EMBL/GenBank/DDBJ whole genome shotgun (WGS) entry which is preliminary data.</text>
</comment>
<keyword evidence="5" id="KW-1185">Reference proteome</keyword>
<dbReference type="PANTHER" id="PTHR46429">
    <property type="entry name" value="23S RRNA (GUANOSINE-2'-O-)-METHYLTRANSFERASE RLMB"/>
    <property type="match status" value="1"/>
</dbReference>
<proteinExistence type="predicted"/>
<dbReference type="InterPro" id="IPR029028">
    <property type="entry name" value="Alpha/beta_knot_MTases"/>
</dbReference>
<accession>A0ABP8M2U5</accession>
<evidence type="ECO:0000256" key="2">
    <source>
        <dbReference type="ARBA" id="ARBA00022679"/>
    </source>
</evidence>
<dbReference type="InterPro" id="IPR029026">
    <property type="entry name" value="tRNA_m1G_MTases_N"/>
</dbReference>
<dbReference type="Pfam" id="PF00588">
    <property type="entry name" value="SpoU_methylase"/>
    <property type="match status" value="1"/>
</dbReference>